<sequence length="458" mass="53356">MAGNILLYRKVQPSSLNKFQKLIRTISEPATSQRNTSIVIQQFRHLIKNGTLTFHYRMVDISDNPFAVLSRKNIEPQNIESDTAAWKMKRPQQLGKLIKNVTLKSLAYNDITGYLTQIMMFARSSPNIRTADIDYLQIYFASDFTPKLDWEQHIGSNWRQLKNLTLRSYECYKCSIPPLSSMESLLNHLYKLDTLEWTDFLYHLPHPVPNMKNLQVLKVDVSDKSSYQNLKELLQSCRNTLRSLSIRWCITATTDHDPLDLEDLIRELPKLKDFALSYGYEHIFTISSFGEQLETLTLISSSVEGDSQVHEIVGNAVSKTSHLKRLEIRYCKHIEKYMHAILANNKSTLQSIFIASRNATEVVSNLQVNDTRTANITTLGFHFIQDNLQLRELAKIFPQVEWLSLPDFSFSGSKRWIDSESIFQFRHLKGIDWRTFAQLVDQYKLHPMKVQTEWWHQF</sequence>
<dbReference type="GeneID" id="75915398"/>
<dbReference type="Proteomes" id="UP001206595">
    <property type="component" value="Unassembled WGS sequence"/>
</dbReference>
<protein>
    <submittedName>
        <fullName evidence="1">Uncharacterized protein</fullName>
    </submittedName>
</protein>
<reference evidence="1" key="1">
    <citation type="submission" date="2021-06" db="EMBL/GenBank/DDBJ databases">
        <authorList>
            <consortium name="DOE Joint Genome Institute"/>
            <person name="Mondo S.J."/>
            <person name="Amses K.R."/>
            <person name="Simmons D.R."/>
            <person name="Longcore J.E."/>
            <person name="Seto K."/>
            <person name="Alves G.H."/>
            <person name="Bonds A.E."/>
            <person name="Quandt C.A."/>
            <person name="Davis W.J."/>
            <person name="Chang Y."/>
            <person name="Letcher P.M."/>
            <person name="Powell M.J."/>
            <person name="Kuo A."/>
            <person name="Labutti K."/>
            <person name="Pangilinan J."/>
            <person name="Andreopoulos W."/>
            <person name="Tritt A."/>
            <person name="Riley R."/>
            <person name="Hundley H."/>
            <person name="Johnson J."/>
            <person name="Lipzen A."/>
            <person name="Barry K."/>
            <person name="Berbee M.L."/>
            <person name="Buchler N.E."/>
            <person name="Grigoriev I.V."/>
            <person name="Spatafora J.W."/>
            <person name="Stajich J.E."/>
            <person name="James T.Y."/>
        </authorList>
    </citation>
    <scope>NUCLEOTIDE SEQUENCE</scope>
    <source>
        <strain evidence="1">AG</strain>
    </source>
</reference>
<dbReference type="InterPro" id="IPR032675">
    <property type="entry name" value="LRR_dom_sf"/>
</dbReference>
<dbReference type="SUPFAM" id="SSF52047">
    <property type="entry name" value="RNI-like"/>
    <property type="match status" value="1"/>
</dbReference>
<dbReference type="AlphaFoldDB" id="A0AAD5E756"/>
<evidence type="ECO:0000313" key="2">
    <source>
        <dbReference type="Proteomes" id="UP001206595"/>
    </source>
</evidence>
<evidence type="ECO:0000313" key="1">
    <source>
        <dbReference type="EMBL" id="KAI8578333.1"/>
    </source>
</evidence>
<accession>A0AAD5E756</accession>
<organism evidence="1 2">
    <name type="scientific">Umbelopsis ramanniana AG</name>
    <dbReference type="NCBI Taxonomy" id="1314678"/>
    <lineage>
        <taxon>Eukaryota</taxon>
        <taxon>Fungi</taxon>
        <taxon>Fungi incertae sedis</taxon>
        <taxon>Mucoromycota</taxon>
        <taxon>Mucoromycotina</taxon>
        <taxon>Umbelopsidomycetes</taxon>
        <taxon>Umbelopsidales</taxon>
        <taxon>Umbelopsidaceae</taxon>
        <taxon>Umbelopsis</taxon>
    </lineage>
</organism>
<gene>
    <name evidence="1" type="ORF">K450DRAFT_247424</name>
</gene>
<dbReference type="EMBL" id="MU620930">
    <property type="protein sequence ID" value="KAI8578333.1"/>
    <property type="molecule type" value="Genomic_DNA"/>
</dbReference>
<dbReference type="Gene3D" id="3.80.10.10">
    <property type="entry name" value="Ribonuclease Inhibitor"/>
    <property type="match status" value="1"/>
</dbReference>
<comment type="caution">
    <text evidence="1">The sequence shown here is derived from an EMBL/GenBank/DDBJ whole genome shotgun (WGS) entry which is preliminary data.</text>
</comment>
<reference evidence="1" key="2">
    <citation type="journal article" date="2022" name="Proc. Natl. Acad. Sci. U.S.A.">
        <title>Diploid-dominant life cycles characterize the early evolution of Fungi.</title>
        <authorList>
            <person name="Amses K.R."/>
            <person name="Simmons D.R."/>
            <person name="Longcore J.E."/>
            <person name="Mondo S.J."/>
            <person name="Seto K."/>
            <person name="Jeronimo G.H."/>
            <person name="Bonds A.E."/>
            <person name="Quandt C.A."/>
            <person name="Davis W.J."/>
            <person name="Chang Y."/>
            <person name="Federici B.A."/>
            <person name="Kuo A."/>
            <person name="LaButti K."/>
            <person name="Pangilinan J."/>
            <person name="Andreopoulos W."/>
            <person name="Tritt A."/>
            <person name="Riley R."/>
            <person name="Hundley H."/>
            <person name="Johnson J."/>
            <person name="Lipzen A."/>
            <person name="Barry K."/>
            <person name="Lang B.F."/>
            <person name="Cuomo C.A."/>
            <person name="Buchler N.E."/>
            <person name="Grigoriev I.V."/>
            <person name="Spatafora J.W."/>
            <person name="Stajich J.E."/>
            <person name="James T.Y."/>
        </authorList>
    </citation>
    <scope>NUCLEOTIDE SEQUENCE</scope>
    <source>
        <strain evidence="1">AG</strain>
    </source>
</reference>
<name>A0AAD5E756_UMBRA</name>
<keyword evidence="2" id="KW-1185">Reference proteome</keyword>
<dbReference type="RefSeq" id="XP_051443337.1">
    <property type="nucleotide sequence ID" value="XM_051590054.1"/>
</dbReference>
<proteinExistence type="predicted"/>